<feature type="transmembrane region" description="Helical" evidence="4">
    <location>
        <begin position="24"/>
        <end position="47"/>
    </location>
</feature>
<keyword evidence="7" id="KW-1185">Reference proteome</keyword>
<dbReference type="AlphaFoldDB" id="A0A6N7V402"/>
<dbReference type="InterPro" id="IPR025997">
    <property type="entry name" value="SBP_2_dom"/>
</dbReference>
<dbReference type="PANTHER" id="PTHR46847">
    <property type="entry name" value="D-ALLOSE-BINDING PERIPLASMIC PROTEIN-RELATED"/>
    <property type="match status" value="1"/>
</dbReference>
<dbReference type="GO" id="GO:0030246">
    <property type="term" value="F:carbohydrate binding"/>
    <property type="evidence" value="ECO:0007669"/>
    <property type="project" value="UniProtKB-ARBA"/>
</dbReference>
<reference evidence="6 7" key="1">
    <citation type="submission" date="2019-08" db="EMBL/GenBank/DDBJ databases">
        <title>In-depth cultivation of the pig gut microbiome towards novel bacterial diversity and tailored functional studies.</title>
        <authorList>
            <person name="Wylensek D."/>
            <person name="Hitch T.C.A."/>
            <person name="Clavel T."/>
        </authorList>
    </citation>
    <scope>NUCLEOTIDE SEQUENCE [LARGE SCALE GENOMIC DNA]</scope>
    <source>
        <strain evidence="6 7">68-1-5</strain>
    </source>
</reference>
<name>A0A6N7V402_9FIRM</name>
<sequence length="353" mass="39646">MWERVGKDQKRKAAGNAKDKKKRILFLAGGILGCLVLGGILTVWLFAGKHTESKKAGEGKPYHAHYVLIAESMEDRQWETLYQEMKEQGAASGIYVECLNQTFPQEYTREDYLKIAVSMQVDGIILEGEDDQKLNGLVDQAVDREIPVITLMTDCEGSKRQCFIEMGKYNLGREYARQIIETVTKDTQKVLVLVHSVKKDNSQNLILGGIRDTLKNEGNHLNLELETQVVENSEFDSAQMIRQRILSGSDIPDILICLNDQDTTSVYQVLADYNMLKTVKLIGTSTEDLILNGIRKGSVLSVIQPDAAQAGRKCLEALENYRENGHVSDYMALDAKVIHEENVKEYLADETAK</sequence>
<keyword evidence="4" id="KW-0472">Membrane</keyword>
<dbReference type="RefSeq" id="WP_154478358.1">
    <property type="nucleotide sequence ID" value="NZ_VULY01000018.1"/>
</dbReference>
<evidence type="ECO:0000313" key="6">
    <source>
        <dbReference type="EMBL" id="MSR94636.1"/>
    </source>
</evidence>
<accession>A0A6N7V402</accession>
<evidence type="ECO:0000259" key="5">
    <source>
        <dbReference type="Pfam" id="PF13407"/>
    </source>
</evidence>
<keyword evidence="4" id="KW-1133">Transmembrane helix</keyword>
<comment type="caution">
    <text evidence="6">The sequence shown here is derived from an EMBL/GenBank/DDBJ whole genome shotgun (WGS) entry which is preliminary data.</text>
</comment>
<evidence type="ECO:0000256" key="4">
    <source>
        <dbReference type="SAM" id="Phobius"/>
    </source>
</evidence>
<comment type="similarity">
    <text evidence="2">Belongs to the bacterial solute-binding protein 2 family.</text>
</comment>
<feature type="domain" description="Periplasmic binding protein" evidence="5">
    <location>
        <begin position="68"/>
        <end position="321"/>
    </location>
</feature>
<dbReference type="InterPro" id="IPR028082">
    <property type="entry name" value="Peripla_BP_I"/>
</dbReference>
<dbReference type="Pfam" id="PF13407">
    <property type="entry name" value="Peripla_BP_4"/>
    <property type="match status" value="1"/>
</dbReference>
<evidence type="ECO:0000256" key="1">
    <source>
        <dbReference type="ARBA" id="ARBA00004196"/>
    </source>
</evidence>
<evidence type="ECO:0000256" key="3">
    <source>
        <dbReference type="ARBA" id="ARBA00022729"/>
    </source>
</evidence>
<dbReference type="Gene3D" id="3.40.50.2300">
    <property type="match status" value="2"/>
</dbReference>
<dbReference type="EMBL" id="VULY01000018">
    <property type="protein sequence ID" value="MSR94636.1"/>
    <property type="molecule type" value="Genomic_DNA"/>
</dbReference>
<dbReference type="GO" id="GO:0030313">
    <property type="term" value="C:cell envelope"/>
    <property type="evidence" value="ECO:0007669"/>
    <property type="project" value="UniProtKB-SubCell"/>
</dbReference>
<keyword evidence="4" id="KW-0812">Transmembrane</keyword>
<dbReference type="SUPFAM" id="SSF53822">
    <property type="entry name" value="Periplasmic binding protein-like I"/>
    <property type="match status" value="1"/>
</dbReference>
<dbReference type="PANTHER" id="PTHR46847:SF1">
    <property type="entry name" value="D-ALLOSE-BINDING PERIPLASMIC PROTEIN-RELATED"/>
    <property type="match status" value="1"/>
</dbReference>
<protein>
    <submittedName>
        <fullName evidence="6">Sugar ABC transporter substrate-binding protein</fullName>
    </submittedName>
</protein>
<evidence type="ECO:0000313" key="7">
    <source>
        <dbReference type="Proteomes" id="UP000434409"/>
    </source>
</evidence>
<dbReference type="PROSITE" id="PS51257">
    <property type="entry name" value="PROKAR_LIPOPROTEIN"/>
    <property type="match status" value="1"/>
</dbReference>
<evidence type="ECO:0000256" key="2">
    <source>
        <dbReference type="ARBA" id="ARBA00007639"/>
    </source>
</evidence>
<comment type="subcellular location">
    <subcellularLocation>
        <location evidence="1">Cell envelope</location>
    </subcellularLocation>
</comment>
<keyword evidence="3" id="KW-0732">Signal</keyword>
<dbReference type="Proteomes" id="UP000434409">
    <property type="component" value="Unassembled WGS sequence"/>
</dbReference>
<organism evidence="6 7">
    <name type="scientific">Suipraeoptans intestinalis</name>
    <dbReference type="NCBI Taxonomy" id="2606628"/>
    <lineage>
        <taxon>Bacteria</taxon>
        <taxon>Bacillati</taxon>
        <taxon>Bacillota</taxon>
        <taxon>Clostridia</taxon>
        <taxon>Lachnospirales</taxon>
        <taxon>Lachnospiraceae</taxon>
        <taxon>Suipraeoptans</taxon>
    </lineage>
</organism>
<gene>
    <name evidence="6" type="ORF">FYJ34_10310</name>
</gene>
<proteinExistence type="inferred from homology"/>